<keyword evidence="1" id="KW-1133">Transmembrane helix</keyword>
<proteinExistence type="predicted"/>
<keyword evidence="1" id="KW-0812">Transmembrane</keyword>
<evidence type="ECO:0000256" key="1">
    <source>
        <dbReference type="SAM" id="Phobius"/>
    </source>
</evidence>
<evidence type="ECO:0000313" key="4">
    <source>
        <dbReference type="EMBL" id="SHI46192.1"/>
    </source>
</evidence>
<feature type="transmembrane region" description="Helical" evidence="1">
    <location>
        <begin position="44"/>
        <end position="62"/>
    </location>
</feature>
<dbReference type="Pfam" id="PF13240">
    <property type="entry name" value="Zn_Ribbon_1"/>
    <property type="match status" value="1"/>
</dbReference>
<dbReference type="AlphaFoldDB" id="A0A1M6BBU6"/>
<evidence type="ECO:0000259" key="3">
    <source>
        <dbReference type="Pfam" id="PF13828"/>
    </source>
</evidence>
<keyword evidence="1" id="KW-0472">Membrane</keyword>
<feature type="domain" description="Zinc-ribbon" evidence="2">
    <location>
        <begin position="4"/>
        <end position="25"/>
    </location>
</feature>
<sequence length="130" mass="13720">MKICPNCNTANVDTVNFCTQCGRPLGDVPVTPQKQHAAVGNDDNIFALASLILGIFSIITYWAAYFNVLSLLAGIVGILLGIKARNSILPGEKGRGLANAGFVCSVIGVIFCCIGVFTCTLCSVCSTYMH</sequence>
<feature type="transmembrane region" description="Helical" evidence="1">
    <location>
        <begin position="68"/>
        <end position="84"/>
    </location>
</feature>
<feature type="transmembrane region" description="Helical" evidence="1">
    <location>
        <begin position="96"/>
        <end position="117"/>
    </location>
</feature>
<organism evidence="4 5">
    <name type="scientific">Parasporobacterium paucivorans DSM 15970</name>
    <dbReference type="NCBI Taxonomy" id="1122934"/>
    <lineage>
        <taxon>Bacteria</taxon>
        <taxon>Bacillati</taxon>
        <taxon>Bacillota</taxon>
        <taxon>Clostridia</taxon>
        <taxon>Lachnospirales</taxon>
        <taxon>Lachnospiraceae</taxon>
        <taxon>Parasporobacterium</taxon>
    </lineage>
</organism>
<dbReference type="InterPro" id="IPR025241">
    <property type="entry name" value="DUF4190"/>
</dbReference>
<dbReference type="Proteomes" id="UP000184342">
    <property type="component" value="Unassembled WGS sequence"/>
</dbReference>
<dbReference type="RefSeq" id="WP_094757254.1">
    <property type="nucleotide sequence ID" value="NZ_FQYT01000003.1"/>
</dbReference>
<gene>
    <name evidence="4" type="ORF">SAMN02745691_00315</name>
</gene>
<feature type="domain" description="DUF4190" evidence="3">
    <location>
        <begin position="47"/>
        <end position="112"/>
    </location>
</feature>
<name>A0A1M6BBU6_9FIRM</name>
<keyword evidence="5" id="KW-1185">Reference proteome</keyword>
<dbReference type="STRING" id="1122934.SAMN02745691_00315"/>
<dbReference type="OrthoDB" id="2029546at2"/>
<protein>
    <submittedName>
        <fullName evidence="4">Zinc-ribbon domain-containing protein</fullName>
    </submittedName>
</protein>
<evidence type="ECO:0000259" key="2">
    <source>
        <dbReference type="Pfam" id="PF13240"/>
    </source>
</evidence>
<dbReference type="EMBL" id="FQYT01000003">
    <property type="protein sequence ID" value="SHI46192.1"/>
    <property type="molecule type" value="Genomic_DNA"/>
</dbReference>
<accession>A0A1M6BBU6</accession>
<dbReference type="InterPro" id="IPR026870">
    <property type="entry name" value="Zinc_ribbon_dom"/>
</dbReference>
<dbReference type="Pfam" id="PF13828">
    <property type="entry name" value="DUF4190"/>
    <property type="match status" value="1"/>
</dbReference>
<reference evidence="4 5" key="1">
    <citation type="submission" date="2016-11" db="EMBL/GenBank/DDBJ databases">
        <authorList>
            <person name="Jaros S."/>
            <person name="Januszkiewicz K."/>
            <person name="Wedrychowicz H."/>
        </authorList>
    </citation>
    <scope>NUCLEOTIDE SEQUENCE [LARGE SCALE GENOMIC DNA]</scope>
    <source>
        <strain evidence="4 5">DSM 15970</strain>
    </source>
</reference>
<evidence type="ECO:0000313" key="5">
    <source>
        <dbReference type="Proteomes" id="UP000184342"/>
    </source>
</evidence>